<feature type="signal peptide" evidence="2">
    <location>
        <begin position="1"/>
        <end position="20"/>
    </location>
</feature>
<evidence type="ECO:0008006" key="5">
    <source>
        <dbReference type="Google" id="ProtNLM"/>
    </source>
</evidence>
<dbReference type="EMBL" id="WIUZ02000011">
    <property type="protein sequence ID" value="KAF9783033.1"/>
    <property type="molecule type" value="Genomic_DNA"/>
</dbReference>
<comment type="caution">
    <text evidence="3">The sequence shown here is derived from an EMBL/GenBank/DDBJ whole genome shotgun (WGS) entry which is preliminary data.</text>
</comment>
<keyword evidence="4" id="KW-1185">Reference proteome</keyword>
<dbReference type="SUPFAM" id="SSF50685">
    <property type="entry name" value="Barwin-like endoglucanases"/>
    <property type="match status" value="1"/>
</dbReference>
<name>A0A9P6L5F0_9AGAM</name>
<dbReference type="OrthoDB" id="406505at2759"/>
<proteinExistence type="predicted"/>
<sequence>MRTLSQFVFLGFSLFSVSHAARFGTPEILSEMVYSRAHSLGSNYTFQEADGWEPINISASGSLSRRSLSVSNASMQLPEAGLPSPVSKRTKKPSLAETLVHTLNSAWNGLRGLGHPEKVKITWYTGQDLENPSCWPEPTWAPTDDSFACAVTLEGWSSKPSCFKFLELCESAEKCVFVRVVDTCQGCAPGSRHVDLTKAPFRELGDLDTGVMQVNMRLASDPTQWFEHLWGPES</sequence>
<reference evidence="3" key="2">
    <citation type="submission" date="2020-11" db="EMBL/GenBank/DDBJ databases">
        <authorList>
            <consortium name="DOE Joint Genome Institute"/>
            <person name="Kuo A."/>
            <person name="Miyauchi S."/>
            <person name="Kiss E."/>
            <person name="Drula E."/>
            <person name="Kohler A."/>
            <person name="Sanchez-Garcia M."/>
            <person name="Andreopoulos B."/>
            <person name="Barry K.W."/>
            <person name="Bonito G."/>
            <person name="Buee M."/>
            <person name="Carver A."/>
            <person name="Chen C."/>
            <person name="Cichocki N."/>
            <person name="Clum A."/>
            <person name="Culley D."/>
            <person name="Crous P.W."/>
            <person name="Fauchery L."/>
            <person name="Girlanda M."/>
            <person name="Hayes R."/>
            <person name="Keri Z."/>
            <person name="Labutti K."/>
            <person name="Lipzen A."/>
            <person name="Lombard V."/>
            <person name="Magnuson J."/>
            <person name="Maillard F."/>
            <person name="Morin E."/>
            <person name="Murat C."/>
            <person name="Nolan M."/>
            <person name="Ohm R."/>
            <person name="Pangilinan J."/>
            <person name="Pereira M."/>
            <person name="Perotto S."/>
            <person name="Peter M."/>
            <person name="Riley R."/>
            <person name="Sitrit Y."/>
            <person name="Stielow B."/>
            <person name="Szollosi G."/>
            <person name="Zifcakova L."/>
            <person name="Stursova M."/>
            <person name="Spatafora J.W."/>
            <person name="Tedersoo L."/>
            <person name="Vaario L.-M."/>
            <person name="Yamada A."/>
            <person name="Yan M."/>
            <person name="Wang P."/>
            <person name="Xu J."/>
            <person name="Bruns T."/>
            <person name="Baldrian P."/>
            <person name="Vilgalys R."/>
            <person name="Henrissat B."/>
            <person name="Grigoriev I.V."/>
            <person name="Hibbett D."/>
            <person name="Nagy L.G."/>
            <person name="Martin F.M."/>
        </authorList>
    </citation>
    <scope>NUCLEOTIDE SEQUENCE</scope>
    <source>
        <strain evidence="3">UH-Tt-Lm1</strain>
    </source>
</reference>
<dbReference type="InterPro" id="IPR036908">
    <property type="entry name" value="RlpA-like_sf"/>
</dbReference>
<dbReference type="InterPro" id="IPR051477">
    <property type="entry name" value="Expansin_CellWall"/>
</dbReference>
<dbReference type="CDD" id="cd22191">
    <property type="entry name" value="DPBB_RlpA_EXP_N-like"/>
    <property type="match status" value="1"/>
</dbReference>
<dbReference type="PANTHER" id="PTHR31836">
    <property type="match status" value="1"/>
</dbReference>
<evidence type="ECO:0000313" key="3">
    <source>
        <dbReference type="EMBL" id="KAF9783033.1"/>
    </source>
</evidence>
<organism evidence="3 4">
    <name type="scientific">Thelephora terrestris</name>
    <dbReference type="NCBI Taxonomy" id="56493"/>
    <lineage>
        <taxon>Eukaryota</taxon>
        <taxon>Fungi</taxon>
        <taxon>Dikarya</taxon>
        <taxon>Basidiomycota</taxon>
        <taxon>Agaricomycotina</taxon>
        <taxon>Agaricomycetes</taxon>
        <taxon>Thelephorales</taxon>
        <taxon>Thelephoraceae</taxon>
        <taxon>Thelephora</taxon>
    </lineage>
</organism>
<evidence type="ECO:0000256" key="2">
    <source>
        <dbReference type="SAM" id="SignalP"/>
    </source>
</evidence>
<accession>A0A9P6L5F0</accession>
<evidence type="ECO:0000256" key="1">
    <source>
        <dbReference type="ARBA" id="ARBA00022729"/>
    </source>
</evidence>
<keyword evidence="1 2" id="KW-0732">Signal</keyword>
<dbReference type="Gene3D" id="2.40.40.10">
    <property type="entry name" value="RlpA-like domain"/>
    <property type="match status" value="1"/>
</dbReference>
<evidence type="ECO:0000313" key="4">
    <source>
        <dbReference type="Proteomes" id="UP000736335"/>
    </source>
</evidence>
<dbReference type="Proteomes" id="UP000736335">
    <property type="component" value="Unassembled WGS sequence"/>
</dbReference>
<protein>
    <recommendedName>
        <fullName evidence="5">RlpA-like protein double-psi beta-barrel domain-containing protein</fullName>
    </recommendedName>
</protein>
<feature type="chain" id="PRO_5040240615" description="RlpA-like protein double-psi beta-barrel domain-containing protein" evidence="2">
    <location>
        <begin position="21"/>
        <end position="234"/>
    </location>
</feature>
<reference evidence="3" key="1">
    <citation type="journal article" date="2020" name="Nat. Commun.">
        <title>Large-scale genome sequencing of mycorrhizal fungi provides insights into the early evolution of symbiotic traits.</title>
        <authorList>
            <person name="Miyauchi S."/>
            <person name="Kiss E."/>
            <person name="Kuo A."/>
            <person name="Drula E."/>
            <person name="Kohler A."/>
            <person name="Sanchez-Garcia M."/>
            <person name="Morin E."/>
            <person name="Andreopoulos B."/>
            <person name="Barry K.W."/>
            <person name="Bonito G."/>
            <person name="Buee M."/>
            <person name="Carver A."/>
            <person name="Chen C."/>
            <person name="Cichocki N."/>
            <person name="Clum A."/>
            <person name="Culley D."/>
            <person name="Crous P.W."/>
            <person name="Fauchery L."/>
            <person name="Girlanda M."/>
            <person name="Hayes R.D."/>
            <person name="Keri Z."/>
            <person name="LaButti K."/>
            <person name="Lipzen A."/>
            <person name="Lombard V."/>
            <person name="Magnuson J."/>
            <person name="Maillard F."/>
            <person name="Murat C."/>
            <person name="Nolan M."/>
            <person name="Ohm R.A."/>
            <person name="Pangilinan J."/>
            <person name="Pereira M.F."/>
            <person name="Perotto S."/>
            <person name="Peter M."/>
            <person name="Pfister S."/>
            <person name="Riley R."/>
            <person name="Sitrit Y."/>
            <person name="Stielow J.B."/>
            <person name="Szollosi G."/>
            <person name="Zifcakova L."/>
            <person name="Stursova M."/>
            <person name="Spatafora J.W."/>
            <person name="Tedersoo L."/>
            <person name="Vaario L.M."/>
            <person name="Yamada A."/>
            <person name="Yan M."/>
            <person name="Wang P."/>
            <person name="Xu J."/>
            <person name="Bruns T."/>
            <person name="Baldrian P."/>
            <person name="Vilgalys R."/>
            <person name="Dunand C."/>
            <person name="Henrissat B."/>
            <person name="Grigoriev I.V."/>
            <person name="Hibbett D."/>
            <person name="Nagy L.G."/>
            <person name="Martin F.M."/>
        </authorList>
    </citation>
    <scope>NUCLEOTIDE SEQUENCE</scope>
    <source>
        <strain evidence="3">UH-Tt-Lm1</strain>
    </source>
</reference>
<dbReference type="AlphaFoldDB" id="A0A9P6L5F0"/>
<gene>
    <name evidence="3" type="ORF">BJ322DRAFT_190722</name>
</gene>
<dbReference type="PANTHER" id="PTHR31836:SF22">
    <property type="entry name" value="RLPA-LIKE PROTEIN DOUBLE-PSI BETA-BARREL DOMAIN-CONTAINING PROTEIN"/>
    <property type="match status" value="1"/>
</dbReference>